<protein>
    <submittedName>
        <fullName evidence="6">Planctomycete cytochrome C</fullName>
    </submittedName>
</protein>
<dbReference type="InterPro" id="IPR011429">
    <property type="entry name" value="Cyt_c_Planctomycete-type"/>
</dbReference>
<evidence type="ECO:0000313" key="7">
    <source>
        <dbReference type="Proteomes" id="UP000318538"/>
    </source>
</evidence>
<keyword evidence="7" id="KW-1185">Reference proteome</keyword>
<dbReference type="GO" id="GO:0046872">
    <property type="term" value="F:metal ion binding"/>
    <property type="evidence" value="ECO:0007669"/>
    <property type="project" value="UniProtKB-KW"/>
</dbReference>
<accession>A0A517N7C7</accession>
<sequence>MRGLILVLGMLIGASFVGDRPATAAGISLGQRKAIQSANAAVQQAGSRFAAGDYDAAGVHIREAMGHVKTAAKDASPEVYDALLPSIQRISKAHTMLQFEGISLPPFRIPPRPEAAPPAAASEPAAKPAPAMKPAAPATTTPPAAPATGSPDGGISFTSSVAPILANRCGNCHVRGSKGGFSLATFAELMKGPAEGVVIFAGDTVGSRLIETIETGDMPRGGGKVTAEELNTLKQWIMAGAKFDGADPSAPITSGTPTPATGAASMVAPELRMATGKETVSFAKDIAPLLVENCKGCHIGAMQARGGLRMDTFAQLLRGGDSGAIVQPGKGADSLLVQKLRGMVGARMPAGGRPALPEASIQLISTWIDEGATLDGASDRQPLSVMSQLAWVASATAQEVSERRKAMAADHMKLVNASGAPVSEKVTDHFYVLGTASQPTLDLVAKLAEEQMKTVQSVTKGSAGEAFFHGRATLLVFPRRYDYSEFAKMVESRSIPSDWDSHWQFDGIDAYAAIVATDRDEEEQITSRLLSPLTSLAVSTRGGDVPRWLAEGVGVATAARKRGADRAQRQQMEYEISQAIAAMDNSKKFLDGKLTPEQSDRIGAAIAASLLDRTHRRNFDRCLRLLDQGKSFDQAFSESFGVTKEAFVDAWAKWAKG</sequence>
<dbReference type="PANTHER" id="PTHR35889:SF3">
    <property type="entry name" value="F-BOX DOMAIN-CONTAINING PROTEIN"/>
    <property type="match status" value="1"/>
</dbReference>
<evidence type="ECO:0000313" key="6">
    <source>
        <dbReference type="EMBL" id="QDT03035.1"/>
    </source>
</evidence>
<evidence type="ECO:0000256" key="1">
    <source>
        <dbReference type="ARBA" id="ARBA00022723"/>
    </source>
</evidence>
<dbReference type="KEGG" id="rlc:K227x_14140"/>
<evidence type="ECO:0000256" key="2">
    <source>
        <dbReference type="ARBA" id="ARBA00023004"/>
    </source>
</evidence>
<dbReference type="EMBL" id="CP036525">
    <property type="protein sequence ID" value="QDT03035.1"/>
    <property type="molecule type" value="Genomic_DNA"/>
</dbReference>
<feature type="domain" description="Cytochrome c" evidence="5">
    <location>
        <begin position="148"/>
        <end position="241"/>
    </location>
</feature>
<dbReference type="PROSITE" id="PS51007">
    <property type="entry name" value="CYTC"/>
    <property type="match status" value="1"/>
</dbReference>
<dbReference type="Proteomes" id="UP000318538">
    <property type="component" value="Chromosome"/>
</dbReference>
<dbReference type="AlphaFoldDB" id="A0A517N7C7"/>
<proteinExistence type="predicted"/>
<dbReference type="PANTHER" id="PTHR35889">
    <property type="entry name" value="CYCLOINULO-OLIGOSACCHARIDE FRUCTANOTRANSFERASE-RELATED"/>
    <property type="match status" value="1"/>
</dbReference>
<reference evidence="6 7" key="1">
    <citation type="submission" date="2019-02" db="EMBL/GenBank/DDBJ databases">
        <title>Deep-cultivation of Planctomycetes and their phenomic and genomic characterization uncovers novel biology.</title>
        <authorList>
            <person name="Wiegand S."/>
            <person name="Jogler M."/>
            <person name="Boedeker C."/>
            <person name="Pinto D."/>
            <person name="Vollmers J."/>
            <person name="Rivas-Marin E."/>
            <person name="Kohn T."/>
            <person name="Peeters S.H."/>
            <person name="Heuer A."/>
            <person name="Rast P."/>
            <person name="Oberbeckmann S."/>
            <person name="Bunk B."/>
            <person name="Jeske O."/>
            <person name="Meyerdierks A."/>
            <person name="Storesund J.E."/>
            <person name="Kallscheuer N."/>
            <person name="Luecker S."/>
            <person name="Lage O.M."/>
            <person name="Pohl T."/>
            <person name="Merkel B.J."/>
            <person name="Hornburger P."/>
            <person name="Mueller R.-W."/>
            <person name="Bruemmer F."/>
            <person name="Labrenz M."/>
            <person name="Spormann A.M."/>
            <person name="Op den Camp H."/>
            <person name="Overmann J."/>
            <person name="Amann R."/>
            <person name="Jetten M.S.M."/>
            <person name="Mascher T."/>
            <person name="Medema M.H."/>
            <person name="Devos D.P."/>
            <person name="Kaster A.-K."/>
            <person name="Ovreas L."/>
            <person name="Rohde M."/>
            <person name="Galperin M.Y."/>
            <person name="Jogler C."/>
        </authorList>
    </citation>
    <scope>NUCLEOTIDE SEQUENCE [LARGE SCALE GENOMIC DNA]</scope>
    <source>
        <strain evidence="6 7">K22_7</strain>
    </source>
</reference>
<evidence type="ECO:0000256" key="3">
    <source>
        <dbReference type="PROSITE-ProRule" id="PRU00433"/>
    </source>
</evidence>
<name>A0A517N7C7_9BACT</name>
<keyword evidence="1 3" id="KW-0479">Metal-binding</keyword>
<dbReference type="GO" id="GO:0009055">
    <property type="term" value="F:electron transfer activity"/>
    <property type="evidence" value="ECO:0007669"/>
    <property type="project" value="InterPro"/>
</dbReference>
<dbReference type="Pfam" id="PF07635">
    <property type="entry name" value="PSCyt1"/>
    <property type="match status" value="1"/>
</dbReference>
<organism evidence="6 7">
    <name type="scientific">Rubripirellula lacrimiformis</name>
    <dbReference type="NCBI Taxonomy" id="1930273"/>
    <lineage>
        <taxon>Bacteria</taxon>
        <taxon>Pseudomonadati</taxon>
        <taxon>Planctomycetota</taxon>
        <taxon>Planctomycetia</taxon>
        <taxon>Pirellulales</taxon>
        <taxon>Pirellulaceae</taxon>
        <taxon>Rubripirellula</taxon>
    </lineage>
</organism>
<evidence type="ECO:0000259" key="5">
    <source>
        <dbReference type="PROSITE" id="PS51007"/>
    </source>
</evidence>
<keyword evidence="2 3" id="KW-0408">Iron</keyword>
<feature type="compositionally biased region" description="Low complexity" evidence="4">
    <location>
        <begin position="117"/>
        <end position="148"/>
    </location>
</feature>
<evidence type="ECO:0000256" key="4">
    <source>
        <dbReference type="SAM" id="MobiDB-lite"/>
    </source>
</evidence>
<feature type="region of interest" description="Disordered" evidence="4">
    <location>
        <begin position="109"/>
        <end position="152"/>
    </location>
</feature>
<gene>
    <name evidence="6" type="ORF">K227x_14140</name>
</gene>
<dbReference type="InterPro" id="IPR009056">
    <property type="entry name" value="Cyt_c-like_dom"/>
</dbReference>
<keyword evidence="3" id="KW-0349">Heme</keyword>
<dbReference type="GO" id="GO:0020037">
    <property type="term" value="F:heme binding"/>
    <property type="evidence" value="ECO:0007669"/>
    <property type="project" value="InterPro"/>
</dbReference>